<evidence type="ECO:0000256" key="7">
    <source>
        <dbReference type="ARBA" id="ARBA00023173"/>
    </source>
</evidence>
<evidence type="ECO:0000256" key="10">
    <source>
        <dbReference type="PROSITE-ProRule" id="PRU00703"/>
    </source>
</evidence>
<keyword evidence="9" id="KW-0407">Ion channel</keyword>
<keyword evidence="7" id="KW-0869">Chloride channel</keyword>
<dbReference type="OrthoDB" id="9812438at2"/>
<feature type="transmembrane region" description="Helical" evidence="11">
    <location>
        <begin position="83"/>
        <end position="103"/>
    </location>
</feature>
<protein>
    <submittedName>
        <fullName evidence="13">Chloride channel protein</fullName>
    </submittedName>
</protein>
<dbReference type="Gene3D" id="1.10.3080.10">
    <property type="entry name" value="Clc chloride channel"/>
    <property type="match status" value="1"/>
</dbReference>
<dbReference type="InterPro" id="IPR046342">
    <property type="entry name" value="CBS_dom_sf"/>
</dbReference>
<dbReference type="SUPFAM" id="SSF81340">
    <property type="entry name" value="Clc chloride channel"/>
    <property type="match status" value="1"/>
</dbReference>
<evidence type="ECO:0000256" key="2">
    <source>
        <dbReference type="ARBA" id="ARBA00022448"/>
    </source>
</evidence>
<evidence type="ECO:0000256" key="11">
    <source>
        <dbReference type="SAM" id="Phobius"/>
    </source>
</evidence>
<evidence type="ECO:0000259" key="12">
    <source>
        <dbReference type="PROSITE" id="PS51371"/>
    </source>
</evidence>
<feature type="transmembrane region" description="Helical" evidence="11">
    <location>
        <begin position="175"/>
        <end position="200"/>
    </location>
</feature>
<dbReference type="PRINTS" id="PR00762">
    <property type="entry name" value="CLCHANNEL"/>
</dbReference>
<feature type="domain" description="CBS" evidence="12">
    <location>
        <begin position="560"/>
        <end position="621"/>
    </location>
</feature>
<feature type="transmembrane region" description="Helical" evidence="11">
    <location>
        <begin position="38"/>
        <end position="62"/>
    </location>
</feature>
<keyword evidence="10" id="KW-0129">CBS domain</keyword>
<reference evidence="13 14" key="1">
    <citation type="submission" date="2016-11" db="EMBL/GenBank/DDBJ databases">
        <title>Draft Genome Sequences of Nine Cyanobacterial Strains from Diverse Habitats.</title>
        <authorList>
            <person name="Zhu T."/>
            <person name="Hou S."/>
            <person name="Lu X."/>
            <person name="Hess W.R."/>
        </authorList>
    </citation>
    <scope>NUCLEOTIDE SEQUENCE [LARGE SCALE GENOMIC DNA]</scope>
    <source>
        <strain evidence="13 14">NIES-592</strain>
    </source>
</reference>
<organism evidence="13 14">
    <name type="scientific">Fischerella major NIES-592</name>
    <dbReference type="NCBI Taxonomy" id="210994"/>
    <lineage>
        <taxon>Bacteria</taxon>
        <taxon>Bacillati</taxon>
        <taxon>Cyanobacteriota</taxon>
        <taxon>Cyanophyceae</taxon>
        <taxon>Nostocales</taxon>
        <taxon>Hapalosiphonaceae</taxon>
        <taxon>Fischerella</taxon>
    </lineage>
</organism>
<keyword evidence="3 11" id="KW-0812">Transmembrane</keyword>
<feature type="transmembrane region" description="Helical" evidence="11">
    <location>
        <begin position="394"/>
        <end position="416"/>
    </location>
</feature>
<evidence type="ECO:0000256" key="4">
    <source>
        <dbReference type="ARBA" id="ARBA00022989"/>
    </source>
</evidence>
<dbReference type="Pfam" id="PF00654">
    <property type="entry name" value="Voltage_CLC"/>
    <property type="match status" value="1"/>
</dbReference>
<feature type="transmembrane region" description="Helical" evidence="11">
    <location>
        <begin position="423"/>
        <end position="440"/>
    </location>
</feature>
<evidence type="ECO:0000256" key="6">
    <source>
        <dbReference type="ARBA" id="ARBA00023136"/>
    </source>
</evidence>
<keyword evidence="2" id="KW-0813">Transport</keyword>
<feature type="transmembrane region" description="Helical" evidence="11">
    <location>
        <begin position="250"/>
        <end position="268"/>
    </location>
</feature>
<feature type="transmembrane region" description="Helical" evidence="11">
    <location>
        <begin position="331"/>
        <end position="352"/>
    </location>
</feature>
<evidence type="ECO:0000256" key="5">
    <source>
        <dbReference type="ARBA" id="ARBA00023065"/>
    </source>
</evidence>
<dbReference type="GO" id="GO:0034707">
    <property type="term" value="C:chloride channel complex"/>
    <property type="evidence" value="ECO:0007669"/>
    <property type="project" value="UniProtKB-KW"/>
</dbReference>
<evidence type="ECO:0000256" key="1">
    <source>
        <dbReference type="ARBA" id="ARBA00004141"/>
    </source>
</evidence>
<dbReference type="InterPro" id="IPR050368">
    <property type="entry name" value="ClC-type_chloride_channel"/>
</dbReference>
<name>A0A1U7H1X5_9CYAN</name>
<keyword evidence="5" id="KW-0406">Ion transport</keyword>
<evidence type="ECO:0000313" key="14">
    <source>
        <dbReference type="Proteomes" id="UP000186391"/>
    </source>
</evidence>
<dbReference type="InterPro" id="IPR000644">
    <property type="entry name" value="CBS_dom"/>
</dbReference>
<feature type="transmembrane region" description="Helical" evidence="11">
    <location>
        <begin position="298"/>
        <end position="319"/>
    </location>
</feature>
<gene>
    <name evidence="13" type="ORF">NIES592_08860</name>
</gene>
<keyword evidence="4 11" id="KW-1133">Transmembrane helix</keyword>
<dbReference type="AlphaFoldDB" id="A0A1U7H1X5"/>
<evidence type="ECO:0000313" key="13">
    <source>
        <dbReference type="EMBL" id="OKH14974.1"/>
    </source>
</evidence>
<keyword evidence="8" id="KW-0868">Chloride</keyword>
<dbReference type="EMBL" id="MRCA01000003">
    <property type="protein sequence ID" value="OKH14974.1"/>
    <property type="molecule type" value="Genomic_DNA"/>
</dbReference>
<keyword evidence="14" id="KW-1185">Reference proteome</keyword>
<comment type="subcellular location">
    <subcellularLocation>
        <location evidence="1">Membrane</location>
        <topology evidence="1">Multi-pass membrane protein</topology>
    </subcellularLocation>
</comment>
<feature type="domain" description="CBS" evidence="12">
    <location>
        <begin position="479"/>
        <end position="535"/>
    </location>
</feature>
<evidence type="ECO:0000256" key="8">
    <source>
        <dbReference type="ARBA" id="ARBA00023214"/>
    </source>
</evidence>
<dbReference type="CDD" id="cd00400">
    <property type="entry name" value="Voltage_gated_ClC"/>
    <property type="match status" value="1"/>
</dbReference>
<dbReference type="PROSITE" id="PS51371">
    <property type="entry name" value="CBS"/>
    <property type="match status" value="2"/>
</dbReference>
<feature type="transmembrane region" description="Helical" evidence="11">
    <location>
        <begin position="212"/>
        <end position="230"/>
    </location>
</feature>
<dbReference type="InterPro" id="IPR001807">
    <property type="entry name" value="ClC"/>
</dbReference>
<keyword evidence="6 11" id="KW-0472">Membrane</keyword>
<proteinExistence type="predicted"/>
<evidence type="ECO:0000256" key="3">
    <source>
        <dbReference type="ARBA" id="ARBA00022692"/>
    </source>
</evidence>
<dbReference type="InterPro" id="IPR014743">
    <property type="entry name" value="Cl-channel_core"/>
</dbReference>
<dbReference type="SUPFAM" id="SSF54631">
    <property type="entry name" value="CBS-domain pair"/>
    <property type="match status" value="1"/>
</dbReference>
<dbReference type="PANTHER" id="PTHR43427">
    <property type="entry name" value="CHLORIDE CHANNEL PROTEIN CLC-E"/>
    <property type="match status" value="1"/>
</dbReference>
<dbReference type="Pfam" id="PF00571">
    <property type="entry name" value="CBS"/>
    <property type="match status" value="2"/>
</dbReference>
<dbReference type="Gene3D" id="3.10.580.10">
    <property type="entry name" value="CBS-domain"/>
    <property type="match status" value="1"/>
</dbReference>
<dbReference type="Proteomes" id="UP000186391">
    <property type="component" value="Unassembled WGS sequence"/>
</dbReference>
<dbReference type="GO" id="GO:0005254">
    <property type="term" value="F:chloride channel activity"/>
    <property type="evidence" value="ECO:0007669"/>
    <property type="project" value="UniProtKB-KW"/>
</dbReference>
<feature type="transmembrane region" description="Helical" evidence="11">
    <location>
        <begin position="359"/>
        <end position="382"/>
    </location>
</feature>
<dbReference type="SMART" id="SM00116">
    <property type="entry name" value="CBS"/>
    <property type="match status" value="2"/>
</dbReference>
<comment type="caution">
    <text evidence="13">The sequence shown here is derived from an EMBL/GenBank/DDBJ whole genome shotgun (WGS) entry which is preliminary data.</text>
</comment>
<evidence type="ECO:0000256" key="9">
    <source>
        <dbReference type="ARBA" id="ARBA00023303"/>
    </source>
</evidence>
<dbReference type="PANTHER" id="PTHR43427:SF6">
    <property type="entry name" value="CHLORIDE CHANNEL PROTEIN CLC-E"/>
    <property type="match status" value="1"/>
</dbReference>
<accession>A0A1U7H1X5</accession>
<sequence>MTATTPPPRILPSLGAKIPSLSDRLTNLLNRLQPSPEVLVIFSALIIGGGAGLAIVLFQNLISLVQTLAFVQVLSYLLKWGTWTLATIPALGGLLIGILRWSFPTLLGQDLAALLSNTRVQLFSPLRPFVKMLAAAVSLGTGASLGPEGPSVEIGSSVGVLLGQTFQVSRERYRLLLGAGAAAGFAAGFNAPIAGVFFAIEVILGTRFATPAASLILLSAVISALIAQSFLGAHPAFDLPTYQLMNSWEWLNYFGLGILASLVSIIYTRSIRFAQACFQGEWTNQTAIGKLPAITQPLLGGIIVGLLALKLPQILGVGYDVLELILQGEQFSLQFLCVLLIVKLIATAISLGSGLVGGIFAPAMLLGACLGSAYGNFLLTIWPHAEIAPPPAYALVGTAAVLAGSVRAPLTAILLLFEMTRNYLIVLPLMAAVGISVWVVDLMQYNSSNGELDLPQMGVNLQNQDEIELLGDVAVSALMNRDYFALPASMPLIQAGQTMLQNKCHTALVLNNTGQLVGVVTLADIRRKITQVVAERSQSIDKASQSTDQNPFQQTLEQICTTEVLYTYEDESIAAALERMGARGLYLLPVVDKDNPRTVVGVIERKQVELAGNLVMTQAALAMISPQEPITVNSSS</sequence>
<dbReference type="RefSeq" id="WP_073555531.1">
    <property type="nucleotide sequence ID" value="NZ_MRCA01000003.1"/>
</dbReference>